<comment type="caution">
    <text evidence="1">The sequence shown here is derived from an EMBL/GenBank/DDBJ whole genome shotgun (WGS) entry which is preliminary data.</text>
</comment>
<evidence type="ECO:0000313" key="1">
    <source>
        <dbReference type="EMBL" id="PZX45754.1"/>
    </source>
</evidence>
<evidence type="ECO:0008006" key="3">
    <source>
        <dbReference type="Google" id="ProtNLM"/>
    </source>
</evidence>
<gene>
    <name evidence="1" type="ORF">LY56_01314</name>
</gene>
<protein>
    <recommendedName>
        <fullName evidence="3">Sulfotransferase family protein</fullName>
    </recommendedName>
</protein>
<sequence>MFINDDFVFLHLQKAAGTFVADRLSQRLPGTIRDGHTCLHEGKRGRIVAAAIRDPWDWYVSLWAYGCMGEGGLRGRLTSSQHQVRRRVLGDVLSGRMRPKDAIAHLRRDNDRDPAAWCDLYASAEDADRFRTWLRAILNLPAACYLPEGYPDLPMCGRVGFMTFRVLRLFTDWAAWKAGALTVRTPDDALAFYYRHGIVDHILKTERIAEDLERLLAKLDRSEKFEAPAAPAKSNRSRRRPHMDYYDPDTFALVQEKDRMVIEAFGYAPSECAR</sequence>
<dbReference type="Proteomes" id="UP000249364">
    <property type="component" value="Unassembled WGS sequence"/>
</dbReference>
<reference evidence="1 2" key="1">
    <citation type="submission" date="2018-06" db="EMBL/GenBank/DDBJ databases">
        <title>Genomic Encyclopedia of Archaeal and Bacterial Type Strains, Phase II (KMG-II): from individual species to whole genera.</title>
        <authorList>
            <person name="Goeker M."/>
        </authorList>
    </citation>
    <scope>NUCLEOTIDE SEQUENCE [LARGE SCALE GENOMIC DNA]</scope>
    <source>
        <strain evidence="1 2">DSM 13087</strain>
    </source>
</reference>
<evidence type="ECO:0000313" key="2">
    <source>
        <dbReference type="Proteomes" id="UP000249364"/>
    </source>
</evidence>
<dbReference type="EMBL" id="QKZQ01000005">
    <property type="protein sequence ID" value="PZX45754.1"/>
    <property type="molecule type" value="Genomic_DNA"/>
</dbReference>
<accession>A0A2W7QAS6</accession>
<dbReference type="OrthoDB" id="1408331at2"/>
<name>A0A2W7QAS6_9RHOB</name>
<keyword evidence="2" id="KW-1185">Reference proteome</keyword>
<organism evidence="1 2">
    <name type="scientific">Roseinatronobacter thiooxidans</name>
    <dbReference type="NCBI Taxonomy" id="121821"/>
    <lineage>
        <taxon>Bacteria</taxon>
        <taxon>Pseudomonadati</taxon>
        <taxon>Pseudomonadota</taxon>
        <taxon>Alphaproteobacteria</taxon>
        <taxon>Rhodobacterales</taxon>
        <taxon>Paracoccaceae</taxon>
        <taxon>Roseinatronobacter</taxon>
    </lineage>
</organism>
<proteinExistence type="predicted"/>
<dbReference type="RefSeq" id="WP_146257647.1">
    <property type="nucleotide sequence ID" value="NZ_QKZQ01000005.1"/>
</dbReference>
<dbReference type="AlphaFoldDB" id="A0A2W7QAS6"/>